<sequence length="149" mass="15887">MTKLLLLLSAALMAVNLLSHSASARRTCWTHDELDKADIKTVMHLFGKTKSGRSLEQRISVNVCRSLEKRIRDSGNVLEPGTADSVNVPEPGTADSVNVAGAANSGFGKRAELEQGFGKLAEAWKADFGKRAGPGTADSVNVPELGQRI</sequence>
<evidence type="ECO:0000256" key="1">
    <source>
        <dbReference type="SAM" id="SignalP"/>
    </source>
</evidence>
<dbReference type="WBParaSite" id="snap_masked-unitig_33259-processed-gene-0.0-mRNA-1">
    <property type="protein sequence ID" value="snap_masked-unitig_33259-processed-gene-0.0-mRNA-1"/>
    <property type="gene ID" value="snap_masked-unitig_33259-processed-gene-0.0"/>
</dbReference>
<name>A0A1I8JQD3_9PLAT</name>
<feature type="chain" id="PRO_5009321963" evidence="1">
    <location>
        <begin position="25"/>
        <end position="149"/>
    </location>
</feature>
<feature type="signal peptide" evidence="1">
    <location>
        <begin position="1"/>
        <end position="24"/>
    </location>
</feature>
<proteinExistence type="predicted"/>
<evidence type="ECO:0000313" key="3">
    <source>
        <dbReference type="WBParaSite" id="snap_masked-unitig_33259-processed-gene-0.0-mRNA-1"/>
    </source>
</evidence>
<keyword evidence="1" id="KW-0732">Signal</keyword>
<keyword evidence="2" id="KW-1185">Reference proteome</keyword>
<accession>A0A1I8JQD3</accession>
<dbReference type="Proteomes" id="UP000095280">
    <property type="component" value="Unplaced"/>
</dbReference>
<dbReference type="AlphaFoldDB" id="A0A1I8JQD3"/>
<organism evidence="2 3">
    <name type="scientific">Macrostomum lignano</name>
    <dbReference type="NCBI Taxonomy" id="282301"/>
    <lineage>
        <taxon>Eukaryota</taxon>
        <taxon>Metazoa</taxon>
        <taxon>Spiralia</taxon>
        <taxon>Lophotrochozoa</taxon>
        <taxon>Platyhelminthes</taxon>
        <taxon>Rhabditophora</taxon>
        <taxon>Macrostomorpha</taxon>
        <taxon>Macrostomida</taxon>
        <taxon>Macrostomidae</taxon>
        <taxon>Macrostomum</taxon>
    </lineage>
</organism>
<evidence type="ECO:0000313" key="2">
    <source>
        <dbReference type="Proteomes" id="UP000095280"/>
    </source>
</evidence>
<reference evidence="3" key="1">
    <citation type="submission" date="2016-11" db="UniProtKB">
        <authorList>
            <consortium name="WormBaseParasite"/>
        </authorList>
    </citation>
    <scope>IDENTIFICATION</scope>
</reference>
<protein>
    <submittedName>
        <fullName evidence="3">Secreted protein</fullName>
    </submittedName>
</protein>